<evidence type="ECO:0000256" key="2">
    <source>
        <dbReference type="ARBA" id="ARBA00004236"/>
    </source>
</evidence>
<dbReference type="PANTHER" id="PTHR45436">
    <property type="entry name" value="SENSOR HISTIDINE KINASE YKOH"/>
    <property type="match status" value="1"/>
</dbReference>
<dbReference type="RefSeq" id="WP_241218867.1">
    <property type="nucleotide sequence ID" value="NZ_QXGM01000002.1"/>
</dbReference>
<evidence type="ECO:0000256" key="6">
    <source>
        <dbReference type="ARBA" id="ARBA00022692"/>
    </source>
</evidence>
<keyword evidence="7 15" id="KW-0418">Kinase</keyword>
<dbReference type="InterPro" id="IPR036890">
    <property type="entry name" value="HATPase_C_sf"/>
</dbReference>
<dbReference type="SMART" id="SM00388">
    <property type="entry name" value="HisKA"/>
    <property type="match status" value="1"/>
</dbReference>
<dbReference type="Gene3D" id="1.10.287.130">
    <property type="match status" value="1"/>
</dbReference>
<dbReference type="SUPFAM" id="SSF55874">
    <property type="entry name" value="ATPase domain of HSP90 chaperone/DNA topoisomerase II/histidine kinase"/>
    <property type="match status" value="1"/>
</dbReference>
<keyword evidence="8 12" id="KW-1133">Transmembrane helix</keyword>
<dbReference type="Pfam" id="PF02518">
    <property type="entry name" value="HATPase_c"/>
    <property type="match status" value="1"/>
</dbReference>
<dbReference type="SMART" id="SM00387">
    <property type="entry name" value="HATPase_c"/>
    <property type="match status" value="1"/>
</dbReference>
<dbReference type="CDD" id="cd06225">
    <property type="entry name" value="HAMP"/>
    <property type="match status" value="1"/>
</dbReference>
<evidence type="ECO:0000256" key="8">
    <source>
        <dbReference type="ARBA" id="ARBA00022989"/>
    </source>
</evidence>
<dbReference type="FunFam" id="1.10.287.130:FF:000001">
    <property type="entry name" value="Two-component sensor histidine kinase"/>
    <property type="match status" value="1"/>
</dbReference>
<dbReference type="PROSITE" id="PS50885">
    <property type="entry name" value="HAMP"/>
    <property type="match status" value="1"/>
</dbReference>
<evidence type="ECO:0000256" key="10">
    <source>
        <dbReference type="ARBA" id="ARBA00023136"/>
    </source>
</evidence>
<feature type="domain" description="HAMP" evidence="14">
    <location>
        <begin position="275"/>
        <end position="328"/>
    </location>
</feature>
<evidence type="ECO:0000313" key="15">
    <source>
        <dbReference type="EMBL" id="RSX54727.1"/>
    </source>
</evidence>
<gene>
    <name evidence="15" type="ORF">D2E26_0781</name>
</gene>
<evidence type="ECO:0000256" key="4">
    <source>
        <dbReference type="ARBA" id="ARBA00022553"/>
    </source>
</evidence>
<dbReference type="CDD" id="cd00075">
    <property type="entry name" value="HATPase"/>
    <property type="match status" value="1"/>
</dbReference>
<dbReference type="InterPro" id="IPR005467">
    <property type="entry name" value="His_kinase_dom"/>
</dbReference>
<dbReference type="GO" id="GO:0000155">
    <property type="term" value="F:phosphorelay sensor kinase activity"/>
    <property type="evidence" value="ECO:0007669"/>
    <property type="project" value="InterPro"/>
</dbReference>
<proteinExistence type="predicted"/>
<evidence type="ECO:0000259" key="13">
    <source>
        <dbReference type="PROSITE" id="PS50109"/>
    </source>
</evidence>
<evidence type="ECO:0000259" key="14">
    <source>
        <dbReference type="PROSITE" id="PS50885"/>
    </source>
</evidence>
<feature type="region of interest" description="Disordered" evidence="11">
    <location>
        <begin position="1"/>
        <end position="27"/>
    </location>
</feature>
<feature type="domain" description="Histidine kinase" evidence="13">
    <location>
        <begin position="343"/>
        <end position="616"/>
    </location>
</feature>
<evidence type="ECO:0000256" key="11">
    <source>
        <dbReference type="SAM" id="MobiDB-lite"/>
    </source>
</evidence>
<dbReference type="PANTHER" id="PTHR45436:SF5">
    <property type="entry name" value="SENSOR HISTIDINE KINASE TRCS"/>
    <property type="match status" value="1"/>
</dbReference>
<comment type="subcellular location">
    <subcellularLocation>
        <location evidence="2">Cell membrane</location>
    </subcellularLocation>
</comment>
<comment type="caution">
    <text evidence="15">The sequence shown here is derived from an EMBL/GenBank/DDBJ whole genome shotgun (WGS) entry which is preliminary data.</text>
</comment>
<dbReference type="Gene3D" id="6.10.340.10">
    <property type="match status" value="1"/>
</dbReference>
<sequence length="628" mass="67939">MVNANDRGSQSDQHESPQPASVTATTAAASVADAAGASTGAGATNASASATAASTSPAMPLTPRKRLKKLDNFSLNTKLVSIIIVLLTIGTIGITVSLRQLLSNYLLDKTDSQLLQQSELVFKNTDMMNSDLNSHNGLTTYYVESYNKLDNTSTVQLQPVYKGGVVSQPEIPADGGTDGHKLGQPWTAKAKVMMQNPVSQPDHATLKMAEAPWRVVAMRWMNKTSSGALQDVGVVYIALSLSSQIDMVDTLTKFCVLVGIAVVLLGGVVSALAVQRTLDPIKRIEKKAALIAAGDLTQRIAYAPTNTEIGSLSRSLNIMLMKVERAFIQQQQTTEKMKRFVSDASHELRTPLAAIHGYAELYMMQRNMPDAIERADMAIDHIEKSSSRMTVLVEDLLSLARLDEGRGISVDGQVKLSSVLHDSLDDLHALDPERKVSTGLLELGPVTEDGQLPQIVEQREDLPDMTITGDQNRLRQVITNIVGNIHRYTPSDSPVEFALGTIGLDMSPKELVKLPNEPASVAKVMEAAAQYRNDHLGVPYVFVRISDHGPGVPEELQPKIFERFYTADPSRARQKGGTGLGMAIAYSVVQAHSGFITAQTTPGGGLTFLIILPVSQTFREENAEDIMI</sequence>
<keyword evidence="10 12" id="KW-0472">Membrane</keyword>
<dbReference type="EMBL" id="QXGM01000002">
    <property type="protein sequence ID" value="RSX54727.1"/>
    <property type="molecule type" value="Genomic_DNA"/>
</dbReference>
<keyword evidence="6 12" id="KW-0812">Transmembrane</keyword>
<evidence type="ECO:0000256" key="1">
    <source>
        <dbReference type="ARBA" id="ARBA00000085"/>
    </source>
</evidence>
<dbReference type="Gene3D" id="3.30.565.10">
    <property type="entry name" value="Histidine kinase-like ATPase, C-terminal domain"/>
    <property type="match status" value="1"/>
</dbReference>
<dbReference type="Proteomes" id="UP000287609">
    <property type="component" value="Unassembled WGS sequence"/>
</dbReference>
<reference evidence="15 16" key="1">
    <citation type="submission" date="2018-09" db="EMBL/GenBank/DDBJ databases">
        <title>Characterization of the phylogenetic diversity of five novel species belonging to the genus Bifidobacterium.</title>
        <authorList>
            <person name="Lugli G.A."/>
            <person name="Duranti S."/>
            <person name="Milani C."/>
        </authorList>
    </citation>
    <scope>NUCLEOTIDE SEQUENCE [LARGE SCALE GENOMIC DNA]</scope>
    <source>
        <strain evidence="15 16">2036B</strain>
    </source>
</reference>
<dbReference type="InterPro" id="IPR004358">
    <property type="entry name" value="Sig_transdc_His_kin-like_C"/>
</dbReference>
<comment type="catalytic activity">
    <reaction evidence="1">
        <text>ATP + protein L-histidine = ADP + protein N-phospho-L-histidine.</text>
        <dbReference type="EC" id="2.7.13.3"/>
    </reaction>
</comment>
<dbReference type="Pfam" id="PF00512">
    <property type="entry name" value="HisKA"/>
    <property type="match status" value="1"/>
</dbReference>
<protein>
    <recommendedName>
        <fullName evidence="3">histidine kinase</fullName>
        <ecNumber evidence="3">2.7.13.3</ecNumber>
    </recommendedName>
</protein>
<organism evidence="15 16">
    <name type="scientific">Bifidobacterium dolichotidis</name>
    <dbReference type="NCBI Taxonomy" id="2306976"/>
    <lineage>
        <taxon>Bacteria</taxon>
        <taxon>Bacillati</taxon>
        <taxon>Actinomycetota</taxon>
        <taxon>Actinomycetes</taxon>
        <taxon>Bifidobacteriales</taxon>
        <taxon>Bifidobacteriaceae</taxon>
        <taxon>Bifidobacterium</taxon>
    </lineage>
</organism>
<keyword evidence="5" id="KW-0808">Transferase</keyword>
<dbReference type="InterPro" id="IPR036097">
    <property type="entry name" value="HisK_dim/P_sf"/>
</dbReference>
<dbReference type="SUPFAM" id="SSF158472">
    <property type="entry name" value="HAMP domain-like"/>
    <property type="match status" value="1"/>
</dbReference>
<dbReference type="InterPro" id="IPR003661">
    <property type="entry name" value="HisK_dim/P_dom"/>
</dbReference>
<dbReference type="Pfam" id="PF00672">
    <property type="entry name" value="HAMP"/>
    <property type="match status" value="1"/>
</dbReference>
<accession>A0A430FPG4</accession>
<evidence type="ECO:0000256" key="5">
    <source>
        <dbReference type="ARBA" id="ARBA00022679"/>
    </source>
</evidence>
<dbReference type="EC" id="2.7.13.3" evidence="3"/>
<dbReference type="PROSITE" id="PS50109">
    <property type="entry name" value="HIS_KIN"/>
    <property type="match status" value="1"/>
</dbReference>
<dbReference type="SMART" id="SM00304">
    <property type="entry name" value="HAMP"/>
    <property type="match status" value="1"/>
</dbReference>
<keyword evidence="9" id="KW-0902">Two-component regulatory system</keyword>
<dbReference type="SUPFAM" id="SSF47384">
    <property type="entry name" value="Homodimeric domain of signal transducing histidine kinase"/>
    <property type="match status" value="1"/>
</dbReference>
<dbReference type="AlphaFoldDB" id="A0A430FPG4"/>
<evidence type="ECO:0000256" key="7">
    <source>
        <dbReference type="ARBA" id="ARBA00022777"/>
    </source>
</evidence>
<evidence type="ECO:0000256" key="3">
    <source>
        <dbReference type="ARBA" id="ARBA00012438"/>
    </source>
</evidence>
<evidence type="ECO:0000256" key="9">
    <source>
        <dbReference type="ARBA" id="ARBA00023012"/>
    </source>
</evidence>
<keyword evidence="16" id="KW-1185">Reference proteome</keyword>
<dbReference type="InterPro" id="IPR050428">
    <property type="entry name" value="TCS_sensor_his_kinase"/>
</dbReference>
<evidence type="ECO:0000256" key="12">
    <source>
        <dbReference type="SAM" id="Phobius"/>
    </source>
</evidence>
<dbReference type="GO" id="GO:0005886">
    <property type="term" value="C:plasma membrane"/>
    <property type="evidence" value="ECO:0007669"/>
    <property type="project" value="UniProtKB-SubCell"/>
</dbReference>
<evidence type="ECO:0000313" key="16">
    <source>
        <dbReference type="Proteomes" id="UP000287609"/>
    </source>
</evidence>
<dbReference type="CDD" id="cd00082">
    <property type="entry name" value="HisKA"/>
    <property type="match status" value="1"/>
</dbReference>
<feature type="compositionally biased region" description="Polar residues" evidence="11">
    <location>
        <begin position="1"/>
        <end position="19"/>
    </location>
</feature>
<feature type="transmembrane region" description="Helical" evidence="12">
    <location>
        <begin position="79"/>
        <end position="98"/>
    </location>
</feature>
<name>A0A430FPG4_9BIFI</name>
<dbReference type="PRINTS" id="PR00344">
    <property type="entry name" value="BCTRLSENSOR"/>
</dbReference>
<keyword evidence="4" id="KW-0597">Phosphoprotein</keyword>
<dbReference type="InterPro" id="IPR003594">
    <property type="entry name" value="HATPase_dom"/>
</dbReference>
<dbReference type="InterPro" id="IPR003660">
    <property type="entry name" value="HAMP_dom"/>
</dbReference>